<dbReference type="Gene3D" id="3.10.180.10">
    <property type="entry name" value="2,3-Dihydroxybiphenyl 1,2-Dioxygenase, domain 1"/>
    <property type="match status" value="1"/>
</dbReference>
<evidence type="ECO:0000313" key="3">
    <source>
        <dbReference type="Proteomes" id="UP000562124"/>
    </source>
</evidence>
<accession>A0A7Y0QIR2</accession>
<evidence type="ECO:0000259" key="1">
    <source>
        <dbReference type="Pfam" id="PF06983"/>
    </source>
</evidence>
<dbReference type="AlphaFoldDB" id="A0A7Y0QIR2"/>
<sequence>MGIVHPHLWFAADAEKAAAFYAEVIPNSSVSRVITSPEGVPDVEPGAAFIVDLVLDGMPVTAINAGPAFRLDEAFSFYLTCETQDEVDHYWDALVADGGEHSQCGWLTDRFGVSWQVVPKQLDDMMGRPDAAGVARATAAMLRMSKLDIAELERAYAGT</sequence>
<protein>
    <submittedName>
        <fullName evidence="2">VOC family protein</fullName>
    </submittedName>
</protein>
<dbReference type="InterPro" id="IPR028973">
    <property type="entry name" value="PhnB-like"/>
</dbReference>
<organism evidence="2 3">
    <name type="scientific">Cellulomonas fimi</name>
    <dbReference type="NCBI Taxonomy" id="1708"/>
    <lineage>
        <taxon>Bacteria</taxon>
        <taxon>Bacillati</taxon>
        <taxon>Actinomycetota</taxon>
        <taxon>Actinomycetes</taxon>
        <taxon>Micrococcales</taxon>
        <taxon>Cellulomonadaceae</taxon>
        <taxon>Cellulomonas</taxon>
    </lineage>
</organism>
<dbReference type="EMBL" id="JABCJJ010000025">
    <property type="protein sequence ID" value="NMR21164.1"/>
    <property type="molecule type" value="Genomic_DNA"/>
</dbReference>
<proteinExistence type="predicted"/>
<dbReference type="PANTHER" id="PTHR33990">
    <property type="entry name" value="PROTEIN YJDN-RELATED"/>
    <property type="match status" value="1"/>
</dbReference>
<name>A0A7Y0QIR2_CELFI</name>
<feature type="domain" description="PhnB-like" evidence="1">
    <location>
        <begin position="5"/>
        <end position="118"/>
    </location>
</feature>
<reference evidence="2 3" key="1">
    <citation type="submission" date="2020-04" db="EMBL/GenBank/DDBJ databases">
        <title>Sequencing and Assembly of C. fimi.</title>
        <authorList>
            <person name="Ramsey A.R."/>
        </authorList>
    </citation>
    <scope>NUCLEOTIDE SEQUENCE [LARGE SCALE GENOMIC DNA]</scope>
    <source>
        <strain evidence="2 3">SB</strain>
    </source>
</reference>
<evidence type="ECO:0000313" key="2">
    <source>
        <dbReference type="EMBL" id="NMR21164.1"/>
    </source>
</evidence>
<gene>
    <name evidence="2" type="ORF">HIR71_13225</name>
</gene>
<dbReference type="InterPro" id="IPR029068">
    <property type="entry name" value="Glyas_Bleomycin-R_OHBP_Dase"/>
</dbReference>
<comment type="caution">
    <text evidence="2">The sequence shown here is derived from an EMBL/GenBank/DDBJ whole genome shotgun (WGS) entry which is preliminary data.</text>
</comment>
<dbReference type="PIRSF" id="PIRSF021700">
    <property type="entry name" value="3_dmu_93_MTrfase"/>
    <property type="match status" value="1"/>
</dbReference>
<dbReference type="RefSeq" id="WP_169325536.1">
    <property type="nucleotide sequence ID" value="NZ_JABCJJ010000025.1"/>
</dbReference>
<dbReference type="CDD" id="cd06588">
    <property type="entry name" value="PhnB_like"/>
    <property type="match status" value="1"/>
</dbReference>
<dbReference type="PANTHER" id="PTHR33990:SF2">
    <property type="entry name" value="PHNB-LIKE DOMAIN-CONTAINING PROTEIN"/>
    <property type="match status" value="1"/>
</dbReference>
<dbReference type="InterPro" id="IPR009725">
    <property type="entry name" value="3_dmu_93_MTrfase"/>
</dbReference>
<dbReference type="Pfam" id="PF06983">
    <property type="entry name" value="3-dmu-9_3-mt"/>
    <property type="match status" value="1"/>
</dbReference>
<keyword evidence="3" id="KW-1185">Reference proteome</keyword>
<dbReference type="Proteomes" id="UP000562124">
    <property type="component" value="Unassembled WGS sequence"/>
</dbReference>
<dbReference type="SUPFAM" id="SSF54593">
    <property type="entry name" value="Glyoxalase/Bleomycin resistance protein/Dihydroxybiphenyl dioxygenase"/>
    <property type="match status" value="1"/>
</dbReference>